<dbReference type="GO" id="GO:0016020">
    <property type="term" value="C:membrane"/>
    <property type="evidence" value="ECO:0007669"/>
    <property type="project" value="UniProtKB-SubCell"/>
</dbReference>
<keyword evidence="3 5" id="KW-1133">Transmembrane helix</keyword>
<dbReference type="EMBL" id="JAVDXW010000001">
    <property type="protein sequence ID" value="MDR7304088.1"/>
    <property type="molecule type" value="Genomic_DNA"/>
</dbReference>
<dbReference type="GO" id="GO:0055085">
    <property type="term" value="P:transmembrane transport"/>
    <property type="evidence" value="ECO:0007669"/>
    <property type="project" value="InterPro"/>
</dbReference>
<dbReference type="InterPro" id="IPR004841">
    <property type="entry name" value="AA-permease/SLC12A_dom"/>
</dbReference>
<dbReference type="InterPro" id="IPR050367">
    <property type="entry name" value="APC_superfamily"/>
</dbReference>
<evidence type="ECO:0000313" key="7">
    <source>
        <dbReference type="EMBL" id="MDR7304088.1"/>
    </source>
</evidence>
<name>A0AAE3ZI99_9ACTN</name>
<feature type="transmembrane region" description="Helical" evidence="5">
    <location>
        <begin position="449"/>
        <end position="471"/>
    </location>
</feature>
<dbReference type="PANTHER" id="PTHR42770">
    <property type="entry name" value="AMINO ACID TRANSPORTER-RELATED"/>
    <property type="match status" value="1"/>
</dbReference>
<dbReference type="Proteomes" id="UP001180845">
    <property type="component" value="Unassembled WGS sequence"/>
</dbReference>
<dbReference type="AlphaFoldDB" id="A0AAE3ZI99"/>
<evidence type="ECO:0000256" key="3">
    <source>
        <dbReference type="ARBA" id="ARBA00022989"/>
    </source>
</evidence>
<evidence type="ECO:0000256" key="2">
    <source>
        <dbReference type="ARBA" id="ARBA00022692"/>
    </source>
</evidence>
<sequence length="484" mass="49081">MTGASDASLAEADRTASGSEGLRGAIRAPGIVFLVIAASAPLTAVAGALPVAIGSGNGPGIPAAYLVATAVLLVFSVGFTGMSRYVVSAGAFYAYIGKGLGPSAGLGAAGVALLAYSAIQAAIYGLVGATLADAVAAYGGPALPWWLYSGVLVAAVGVLGYRSIELGAKVLGVMLVLETAIIAVLDAAVLIQGGAQGISVVSFTLEAFFTGAPGIGLMFAVASFIGFEATAIYGEEARDPKRTVPIATYAAVVLIGGLYTVSSWAVVLAFGPGQVAAAATADPSGLVLTATGTYLGPLAVDLMQLLLITSLFAALLAFHNAIARYLFALGRQGVGPAVLARAHSEHGSPHVGSAMQTGSAVLIVGVFAVAAADPVLQMFSWMSGVATLSVLLLMTLTSVAIFAFFGHSRVDQRWWHARIAPALGTAGLLFMTLLVLVNFPVLIGGSVTLAVAFISVIAAAFIAGFGIARYWRTRKPDRYSLLRT</sequence>
<evidence type="ECO:0000313" key="8">
    <source>
        <dbReference type="Proteomes" id="UP001180845"/>
    </source>
</evidence>
<feature type="transmembrane region" description="Helical" evidence="5">
    <location>
        <begin position="99"/>
        <end position="123"/>
    </location>
</feature>
<feature type="transmembrane region" description="Helical" evidence="5">
    <location>
        <begin position="246"/>
        <end position="270"/>
    </location>
</feature>
<comment type="caution">
    <text evidence="7">The sequence shown here is derived from an EMBL/GenBank/DDBJ whole genome shotgun (WGS) entry which is preliminary data.</text>
</comment>
<dbReference type="RefSeq" id="WP_310277262.1">
    <property type="nucleotide sequence ID" value="NZ_JAVDXW010000001.1"/>
</dbReference>
<dbReference type="PIRSF" id="PIRSF006060">
    <property type="entry name" value="AA_transporter"/>
    <property type="match status" value="1"/>
</dbReference>
<feature type="transmembrane region" description="Helical" evidence="5">
    <location>
        <begin position="385"/>
        <end position="407"/>
    </location>
</feature>
<evidence type="ECO:0000259" key="6">
    <source>
        <dbReference type="Pfam" id="PF00324"/>
    </source>
</evidence>
<keyword evidence="2 5" id="KW-0812">Transmembrane</keyword>
<evidence type="ECO:0000256" key="1">
    <source>
        <dbReference type="ARBA" id="ARBA00004141"/>
    </source>
</evidence>
<dbReference type="Pfam" id="PF00324">
    <property type="entry name" value="AA_permease"/>
    <property type="match status" value="1"/>
</dbReference>
<organism evidence="7 8">
    <name type="scientific">Haloactinomyces albus</name>
    <dbReference type="NCBI Taxonomy" id="1352928"/>
    <lineage>
        <taxon>Bacteria</taxon>
        <taxon>Bacillati</taxon>
        <taxon>Actinomycetota</taxon>
        <taxon>Actinomycetes</taxon>
        <taxon>Actinopolysporales</taxon>
        <taxon>Actinopolysporaceae</taxon>
        <taxon>Haloactinomyces</taxon>
    </lineage>
</organism>
<feature type="transmembrane region" description="Helical" evidence="5">
    <location>
        <begin position="173"/>
        <end position="195"/>
    </location>
</feature>
<feature type="transmembrane region" description="Helical" evidence="5">
    <location>
        <begin position="31"/>
        <end position="53"/>
    </location>
</feature>
<keyword evidence="8" id="KW-1185">Reference proteome</keyword>
<comment type="subcellular location">
    <subcellularLocation>
        <location evidence="1">Membrane</location>
        <topology evidence="1">Multi-pass membrane protein</topology>
    </subcellularLocation>
</comment>
<dbReference type="Gene3D" id="1.20.1740.10">
    <property type="entry name" value="Amino acid/polyamine transporter I"/>
    <property type="match status" value="1"/>
</dbReference>
<protein>
    <submittedName>
        <fullName evidence="7">Amino acid transporter</fullName>
    </submittedName>
</protein>
<evidence type="ECO:0000256" key="5">
    <source>
        <dbReference type="SAM" id="Phobius"/>
    </source>
</evidence>
<feature type="transmembrane region" description="Helical" evidence="5">
    <location>
        <begin position="302"/>
        <end position="322"/>
    </location>
</feature>
<gene>
    <name evidence="7" type="ORF">JOF55_004269</name>
</gene>
<feature type="transmembrane region" description="Helical" evidence="5">
    <location>
        <begin position="419"/>
        <end position="443"/>
    </location>
</feature>
<feature type="transmembrane region" description="Helical" evidence="5">
    <location>
        <begin position="65"/>
        <end position="87"/>
    </location>
</feature>
<evidence type="ECO:0000256" key="4">
    <source>
        <dbReference type="ARBA" id="ARBA00023136"/>
    </source>
</evidence>
<proteinExistence type="predicted"/>
<keyword evidence="4 5" id="KW-0472">Membrane</keyword>
<accession>A0AAE3ZI99</accession>
<reference evidence="7" key="1">
    <citation type="submission" date="2023-07" db="EMBL/GenBank/DDBJ databases">
        <title>Sequencing the genomes of 1000 actinobacteria strains.</title>
        <authorList>
            <person name="Klenk H.-P."/>
        </authorList>
    </citation>
    <scope>NUCLEOTIDE SEQUENCE</scope>
    <source>
        <strain evidence="7">DSM 45977</strain>
    </source>
</reference>
<feature type="transmembrane region" description="Helical" evidence="5">
    <location>
        <begin position="143"/>
        <end position="161"/>
    </location>
</feature>
<dbReference type="PANTHER" id="PTHR42770:SF16">
    <property type="entry name" value="AMINO ACID PERMEASE"/>
    <property type="match status" value="1"/>
</dbReference>
<feature type="domain" description="Amino acid permease/ SLC12A" evidence="6">
    <location>
        <begin position="44"/>
        <end position="476"/>
    </location>
</feature>